<evidence type="ECO:0000313" key="2">
    <source>
        <dbReference type="EMBL" id="TVY54572.1"/>
    </source>
</evidence>
<keyword evidence="1" id="KW-1133">Transmembrane helix</keyword>
<accession>A0A7D8YQW8</accession>
<dbReference type="EMBL" id="QGMG01000327">
    <property type="protein sequence ID" value="TVY54572.1"/>
    <property type="molecule type" value="Genomic_DNA"/>
</dbReference>
<feature type="transmembrane region" description="Helical" evidence="1">
    <location>
        <begin position="41"/>
        <end position="63"/>
    </location>
</feature>
<dbReference type="AlphaFoldDB" id="A0A7D8YQW8"/>
<dbReference type="Proteomes" id="UP000481288">
    <property type="component" value="Unassembled WGS sequence"/>
</dbReference>
<protein>
    <submittedName>
        <fullName evidence="2">Uncharacterized protein</fullName>
    </submittedName>
</protein>
<dbReference type="OrthoDB" id="3563102at2759"/>
<keyword evidence="3" id="KW-1185">Reference proteome</keyword>
<organism evidence="2 3">
    <name type="scientific">Lachnellula cervina</name>
    <dbReference type="NCBI Taxonomy" id="1316786"/>
    <lineage>
        <taxon>Eukaryota</taxon>
        <taxon>Fungi</taxon>
        <taxon>Dikarya</taxon>
        <taxon>Ascomycota</taxon>
        <taxon>Pezizomycotina</taxon>
        <taxon>Leotiomycetes</taxon>
        <taxon>Helotiales</taxon>
        <taxon>Lachnaceae</taxon>
        <taxon>Lachnellula</taxon>
    </lineage>
</organism>
<keyword evidence="1" id="KW-0472">Membrane</keyword>
<sequence>MFDLVIENGIITEENWASRPLCHTQASDRQISSWVGDHQRIPAVVCFCLFFFLAFVFGLVSTLEACMRKEWL</sequence>
<gene>
    <name evidence="2" type="ORF">LCER1_G005429</name>
</gene>
<comment type="caution">
    <text evidence="2">The sequence shown here is derived from an EMBL/GenBank/DDBJ whole genome shotgun (WGS) entry which is preliminary data.</text>
</comment>
<keyword evidence="1" id="KW-0812">Transmembrane</keyword>
<proteinExistence type="predicted"/>
<name>A0A7D8YQW8_9HELO</name>
<evidence type="ECO:0000313" key="3">
    <source>
        <dbReference type="Proteomes" id="UP000481288"/>
    </source>
</evidence>
<evidence type="ECO:0000256" key="1">
    <source>
        <dbReference type="SAM" id="Phobius"/>
    </source>
</evidence>
<reference evidence="2 3" key="1">
    <citation type="submission" date="2018-05" db="EMBL/GenBank/DDBJ databases">
        <title>Whole genome sequencing for identification of molecular markers to develop diagnostic detection tools for the regulated plant pathogen Lachnellula willkommii.</title>
        <authorList>
            <person name="Giroux E."/>
            <person name="Bilodeau G."/>
        </authorList>
    </citation>
    <scope>NUCLEOTIDE SEQUENCE [LARGE SCALE GENOMIC DNA]</scope>
    <source>
        <strain evidence="2 3">CBS 625.97</strain>
    </source>
</reference>